<protein>
    <submittedName>
        <fullName evidence="1">Uncharacterized protein</fullName>
    </submittedName>
</protein>
<keyword evidence="2" id="KW-1185">Reference proteome</keyword>
<sequence length="166" mass="18726">MGDLPEDVSRDGIYVFDQGHVGFRLSRAPDVSDAPMSGPLGATASAYMPSRRQLELLALRDSVQEILLLTASRQSGPEHSTTHWCSLTLITNLVNLQWKRDALEKHTSGARARHCQRRQTTHRVHGKEADSAQAQSKQQQQRKPTCTIKWKRPVCMQKDRKVWSVA</sequence>
<dbReference type="Proteomes" id="UP001157502">
    <property type="component" value="Chromosome 6"/>
</dbReference>
<comment type="caution">
    <text evidence="1">The sequence shown here is derived from an EMBL/GenBank/DDBJ whole genome shotgun (WGS) entry which is preliminary data.</text>
</comment>
<proteinExistence type="predicted"/>
<name>A0ACC2H2B8_DALPE</name>
<evidence type="ECO:0000313" key="2">
    <source>
        <dbReference type="Proteomes" id="UP001157502"/>
    </source>
</evidence>
<accession>A0ACC2H2B8</accession>
<organism evidence="1 2">
    <name type="scientific">Dallia pectoralis</name>
    <name type="common">Alaska blackfish</name>
    <dbReference type="NCBI Taxonomy" id="75939"/>
    <lineage>
        <taxon>Eukaryota</taxon>
        <taxon>Metazoa</taxon>
        <taxon>Chordata</taxon>
        <taxon>Craniata</taxon>
        <taxon>Vertebrata</taxon>
        <taxon>Euteleostomi</taxon>
        <taxon>Actinopterygii</taxon>
        <taxon>Neopterygii</taxon>
        <taxon>Teleostei</taxon>
        <taxon>Protacanthopterygii</taxon>
        <taxon>Esociformes</taxon>
        <taxon>Umbridae</taxon>
        <taxon>Dallia</taxon>
    </lineage>
</organism>
<reference evidence="1" key="1">
    <citation type="submission" date="2021-05" db="EMBL/GenBank/DDBJ databases">
        <authorList>
            <person name="Pan Q."/>
            <person name="Jouanno E."/>
            <person name="Zahm M."/>
            <person name="Klopp C."/>
            <person name="Cabau C."/>
            <person name="Louis A."/>
            <person name="Berthelot C."/>
            <person name="Parey E."/>
            <person name="Roest Crollius H."/>
            <person name="Montfort J."/>
            <person name="Robinson-Rechavi M."/>
            <person name="Bouchez O."/>
            <person name="Lampietro C."/>
            <person name="Lopez Roques C."/>
            <person name="Donnadieu C."/>
            <person name="Postlethwait J."/>
            <person name="Bobe J."/>
            <person name="Dillon D."/>
            <person name="Chandos A."/>
            <person name="von Hippel F."/>
            <person name="Guiguen Y."/>
        </authorList>
    </citation>
    <scope>NUCLEOTIDE SEQUENCE</scope>
    <source>
        <strain evidence="1">YG-Jan2019</strain>
    </source>
</reference>
<dbReference type="EMBL" id="CM055733">
    <property type="protein sequence ID" value="KAJ8009897.1"/>
    <property type="molecule type" value="Genomic_DNA"/>
</dbReference>
<gene>
    <name evidence="1" type="ORF">DPEC_G00068940</name>
</gene>
<evidence type="ECO:0000313" key="1">
    <source>
        <dbReference type="EMBL" id="KAJ8009897.1"/>
    </source>
</evidence>